<dbReference type="STRING" id="1123281.SAMN02745180_00984"/>
<dbReference type="EMBL" id="FQXR01000004">
    <property type="protein sequence ID" value="SHH76952.1"/>
    <property type="molecule type" value="Genomic_DNA"/>
</dbReference>
<accession>A0A1M5VNX1</accession>
<proteinExistence type="predicted"/>
<gene>
    <name evidence="1" type="ORF">SAMN02745180_00984</name>
</gene>
<dbReference type="AlphaFoldDB" id="A0A1M5VNX1"/>
<dbReference type="RefSeq" id="WP_084604154.1">
    <property type="nucleotide sequence ID" value="NZ_FQXR01000004.1"/>
</dbReference>
<organism evidence="1 2">
    <name type="scientific">Sporanaerobacter acetigenes DSM 13106</name>
    <dbReference type="NCBI Taxonomy" id="1123281"/>
    <lineage>
        <taxon>Bacteria</taxon>
        <taxon>Bacillati</taxon>
        <taxon>Bacillota</taxon>
        <taxon>Tissierellia</taxon>
        <taxon>Tissierellales</taxon>
        <taxon>Sporanaerobacteraceae</taxon>
        <taxon>Sporanaerobacter</taxon>
    </lineage>
</organism>
<evidence type="ECO:0000313" key="1">
    <source>
        <dbReference type="EMBL" id="SHH76952.1"/>
    </source>
</evidence>
<sequence length="99" mass="11759">MNKINYRERARKIIELSEAFSQKLIEKVKGQKVSTLSCEEKELLDNLRSAFNEWKSKEIYFQCVCEPDLVDLAIYEIEASKIKYTYFLKKAREKDLSLK</sequence>
<keyword evidence="2" id="KW-1185">Reference proteome</keyword>
<reference evidence="1 2" key="1">
    <citation type="submission" date="2016-11" db="EMBL/GenBank/DDBJ databases">
        <authorList>
            <person name="Jaros S."/>
            <person name="Januszkiewicz K."/>
            <person name="Wedrychowicz H."/>
        </authorList>
    </citation>
    <scope>NUCLEOTIDE SEQUENCE [LARGE SCALE GENOMIC DNA]</scope>
    <source>
        <strain evidence="1 2">DSM 13106</strain>
    </source>
</reference>
<dbReference type="Pfam" id="PF10704">
    <property type="entry name" value="DUF2508"/>
    <property type="match status" value="1"/>
</dbReference>
<dbReference type="Proteomes" id="UP000184389">
    <property type="component" value="Unassembled WGS sequence"/>
</dbReference>
<protein>
    <recommendedName>
        <fullName evidence="3">DUF2508 family protein</fullName>
    </recommendedName>
</protein>
<dbReference type="OrthoDB" id="1809893at2"/>
<dbReference type="InterPro" id="IPR019644">
    <property type="entry name" value="DUF2508"/>
</dbReference>
<evidence type="ECO:0000313" key="2">
    <source>
        <dbReference type="Proteomes" id="UP000184389"/>
    </source>
</evidence>
<evidence type="ECO:0008006" key="3">
    <source>
        <dbReference type="Google" id="ProtNLM"/>
    </source>
</evidence>
<name>A0A1M5VNX1_9FIRM</name>